<dbReference type="Gene3D" id="2.20.70.10">
    <property type="match status" value="1"/>
</dbReference>
<sequence length="185" mass="21287">MHYCSSCGSSVEFRIPEGDDRQRHICSSCGTIHYSNPRIVAGTIPVREDRVLLCRRAIEPRYGFWTLPAGFMENTETTTEAALRETLEEACVHVELEGLYTVLNVPHIDQVHMYFRARMINEEFGAGEESLETALFRESEIPWKELAFPTVSETLTRYFQDRANNQRFEVTVDDIRQPLKPGANR</sequence>
<comment type="caution">
    <text evidence="2">The sequence shown here is derived from an EMBL/GenBank/DDBJ whole genome shotgun (WGS) entry which is preliminary data.</text>
</comment>
<dbReference type="CDD" id="cd04511">
    <property type="entry name" value="NUDIX_Hydrolase"/>
    <property type="match status" value="1"/>
</dbReference>
<dbReference type="SUPFAM" id="SSF55811">
    <property type="entry name" value="Nudix"/>
    <property type="match status" value="1"/>
</dbReference>
<proteinExistence type="predicted"/>
<dbReference type="Proteomes" id="UP000295830">
    <property type="component" value="Unassembled WGS sequence"/>
</dbReference>
<reference evidence="2 3" key="1">
    <citation type="submission" date="2019-03" db="EMBL/GenBank/DDBJ databases">
        <title>Genomic Encyclopedia of Type Strains, Phase IV (KMG-IV): sequencing the most valuable type-strain genomes for metagenomic binning, comparative biology and taxonomic classification.</title>
        <authorList>
            <person name="Goeker M."/>
        </authorList>
    </citation>
    <scope>NUCLEOTIDE SEQUENCE [LARGE SCALE GENOMIC DNA]</scope>
    <source>
        <strain evidence="2 3">DSM 15505</strain>
    </source>
</reference>
<dbReference type="PROSITE" id="PS51462">
    <property type="entry name" value="NUDIX"/>
    <property type="match status" value="1"/>
</dbReference>
<protein>
    <submittedName>
        <fullName evidence="2">ADP-ribose pyrophosphatase YjhB (NUDIX family)</fullName>
    </submittedName>
</protein>
<dbReference type="RefSeq" id="WP_133736858.1">
    <property type="nucleotide sequence ID" value="NZ_SOAX01000006.1"/>
</dbReference>
<keyword evidence="3" id="KW-1185">Reference proteome</keyword>
<evidence type="ECO:0000313" key="2">
    <source>
        <dbReference type="EMBL" id="TDT38648.1"/>
    </source>
</evidence>
<dbReference type="Pfam" id="PF00293">
    <property type="entry name" value="NUDIX"/>
    <property type="match status" value="1"/>
</dbReference>
<dbReference type="EMBL" id="SOAX01000006">
    <property type="protein sequence ID" value="TDT38648.1"/>
    <property type="molecule type" value="Genomic_DNA"/>
</dbReference>
<evidence type="ECO:0000259" key="1">
    <source>
        <dbReference type="PROSITE" id="PS51462"/>
    </source>
</evidence>
<evidence type="ECO:0000313" key="3">
    <source>
        <dbReference type="Proteomes" id="UP000295830"/>
    </source>
</evidence>
<dbReference type="GO" id="GO:0003824">
    <property type="term" value="F:catalytic activity"/>
    <property type="evidence" value="ECO:0007669"/>
    <property type="project" value="UniProtKB-ARBA"/>
</dbReference>
<dbReference type="OrthoDB" id="5417595at2"/>
<dbReference type="PANTHER" id="PTHR43222">
    <property type="entry name" value="NUDIX HYDROLASE 23"/>
    <property type="match status" value="1"/>
</dbReference>
<name>A0A4V3EPN9_9GAMM</name>
<dbReference type="PANTHER" id="PTHR43222:SF2">
    <property type="entry name" value="NUDIX HYDROLASE 23, CHLOROPLASTIC"/>
    <property type="match status" value="1"/>
</dbReference>
<dbReference type="AlphaFoldDB" id="A0A4V3EPN9"/>
<dbReference type="InterPro" id="IPR015797">
    <property type="entry name" value="NUDIX_hydrolase-like_dom_sf"/>
</dbReference>
<dbReference type="InterPro" id="IPR000086">
    <property type="entry name" value="NUDIX_hydrolase_dom"/>
</dbReference>
<gene>
    <name evidence="2" type="ORF">DES49_2632</name>
</gene>
<accession>A0A4V3EPN9</accession>
<feature type="domain" description="Nudix hydrolase" evidence="1">
    <location>
        <begin position="36"/>
        <end position="163"/>
    </location>
</feature>
<organism evidence="2 3">
    <name type="scientific">Halospina denitrificans</name>
    <dbReference type="NCBI Taxonomy" id="332522"/>
    <lineage>
        <taxon>Bacteria</taxon>
        <taxon>Pseudomonadati</taxon>
        <taxon>Pseudomonadota</taxon>
        <taxon>Gammaproteobacteria</taxon>
        <taxon>Halospina</taxon>
    </lineage>
</organism>
<dbReference type="InterPro" id="IPR029401">
    <property type="entry name" value="Nudix_N"/>
</dbReference>
<dbReference type="Gene3D" id="3.90.79.10">
    <property type="entry name" value="Nucleoside Triphosphate Pyrophosphohydrolase"/>
    <property type="match status" value="1"/>
</dbReference>
<dbReference type="Pfam" id="PF14803">
    <property type="entry name" value="Zn_ribbon_Nudix"/>
    <property type="match status" value="1"/>
</dbReference>